<evidence type="ECO:0000256" key="4">
    <source>
        <dbReference type="ARBA" id="ARBA00025742"/>
    </source>
</evidence>
<evidence type="ECO:0000259" key="5">
    <source>
        <dbReference type="Pfam" id="PF00149"/>
    </source>
</evidence>
<keyword evidence="2" id="KW-0378">Hydrolase</keyword>
<dbReference type="InterPro" id="IPR004843">
    <property type="entry name" value="Calcineurin-like_PHP"/>
</dbReference>
<evidence type="ECO:0000313" key="6">
    <source>
        <dbReference type="EMBL" id="OLY43763.1"/>
    </source>
</evidence>
<dbReference type="Gene3D" id="3.60.21.10">
    <property type="match status" value="1"/>
</dbReference>
<proteinExistence type="inferred from homology"/>
<dbReference type="GO" id="GO:0046872">
    <property type="term" value="F:metal ion binding"/>
    <property type="evidence" value="ECO:0007669"/>
    <property type="project" value="UniProtKB-KW"/>
</dbReference>
<keyword evidence="7" id="KW-1185">Reference proteome</keyword>
<comment type="similarity">
    <text evidence="4">Belongs to the cyclic nucleotide phosphodiesterase class-III family.</text>
</comment>
<evidence type="ECO:0000256" key="3">
    <source>
        <dbReference type="ARBA" id="ARBA00023004"/>
    </source>
</evidence>
<reference evidence="6 7" key="1">
    <citation type="submission" date="2016-12" db="EMBL/GenBank/DDBJ databases">
        <title>Comparative genomics of Bartonella apis.</title>
        <authorList>
            <person name="Engel P."/>
        </authorList>
    </citation>
    <scope>NUCLEOTIDE SEQUENCE [LARGE SCALE GENOMIC DNA]</scope>
    <source>
        <strain evidence="6 7">PEB0149</strain>
    </source>
</reference>
<evidence type="ECO:0000313" key="7">
    <source>
        <dbReference type="Proteomes" id="UP000187344"/>
    </source>
</evidence>
<evidence type="ECO:0000256" key="2">
    <source>
        <dbReference type="ARBA" id="ARBA00022801"/>
    </source>
</evidence>
<comment type="caution">
    <text evidence="6">The sequence shown here is derived from an EMBL/GenBank/DDBJ whole genome shotgun (WGS) entry which is preliminary data.</text>
</comment>
<dbReference type="InterPro" id="IPR050884">
    <property type="entry name" value="CNP_phosphodiesterase-III"/>
</dbReference>
<accession>A0A1R0F9U3</accession>
<dbReference type="CDD" id="cd00838">
    <property type="entry name" value="MPP_superfamily"/>
    <property type="match status" value="1"/>
</dbReference>
<dbReference type="Pfam" id="PF00149">
    <property type="entry name" value="Metallophos"/>
    <property type="match status" value="1"/>
</dbReference>
<evidence type="ECO:0000256" key="1">
    <source>
        <dbReference type="ARBA" id="ARBA00022723"/>
    </source>
</evidence>
<dbReference type="AlphaFoldDB" id="A0A1R0F9U3"/>
<keyword evidence="1" id="KW-0479">Metal-binding</keyword>
<gene>
    <name evidence="6" type="ORF">PEB0149_011980</name>
</gene>
<name>A0A1R0F9U3_9HYPH</name>
<protein>
    <submittedName>
        <fullName evidence="6">3',5'-cyclic AMP phosphodiesterase CpdA</fullName>
    </submittedName>
</protein>
<organism evidence="6 7">
    <name type="scientific">Bartonella apis</name>
    <dbReference type="NCBI Taxonomy" id="1686310"/>
    <lineage>
        <taxon>Bacteria</taxon>
        <taxon>Pseudomonadati</taxon>
        <taxon>Pseudomonadota</taxon>
        <taxon>Alphaproteobacteria</taxon>
        <taxon>Hyphomicrobiales</taxon>
        <taxon>Bartonellaceae</taxon>
        <taxon>Bartonella</taxon>
    </lineage>
</organism>
<sequence length="297" mass="33555">MFQLAHISDIHLSPLPTPRLYELMGKRLTGYINWKKNRTGEMGRQTLDALMESLKQKQADHLVISGDLVNLSLPREFAAAKDWLVAQGPASDISLTFGNHDAYVGGAFKKACKTFRPWITSEEAHAWNAVFPYMRIRGQVAIIAVSSAIATPPFFATGRFDSAQAYHLADLLREAKERNLFRVVMIHHPPYKNATYWYKKLWGIERFQRVIKQHGAELILHGHTHVPSLEHIDGKDRDVPVVGVASASQAFGGKKPPANYNWFTIDGDCESWHCGLERYTVVNSENEINCTENIPLF</sequence>
<feature type="domain" description="Calcineurin-like phosphoesterase" evidence="5">
    <location>
        <begin position="4"/>
        <end position="227"/>
    </location>
</feature>
<keyword evidence="3" id="KW-0408">Iron</keyword>
<dbReference type="EMBL" id="LXYT01000001">
    <property type="protein sequence ID" value="OLY43763.1"/>
    <property type="molecule type" value="Genomic_DNA"/>
</dbReference>
<dbReference type="SUPFAM" id="SSF56300">
    <property type="entry name" value="Metallo-dependent phosphatases"/>
    <property type="match status" value="1"/>
</dbReference>
<dbReference type="Proteomes" id="UP000187344">
    <property type="component" value="Unassembled WGS sequence"/>
</dbReference>
<dbReference type="GO" id="GO:0016787">
    <property type="term" value="F:hydrolase activity"/>
    <property type="evidence" value="ECO:0007669"/>
    <property type="project" value="UniProtKB-KW"/>
</dbReference>
<dbReference type="PANTHER" id="PTHR42988:SF2">
    <property type="entry name" value="CYCLIC NUCLEOTIDE PHOSPHODIESTERASE CBUA0032-RELATED"/>
    <property type="match status" value="1"/>
</dbReference>
<dbReference type="InterPro" id="IPR029052">
    <property type="entry name" value="Metallo-depent_PP-like"/>
</dbReference>
<dbReference type="PANTHER" id="PTHR42988">
    <property type="entry name" value="PHOSPHOHYDROLASE"/>
    <property type="match status" value="1"/>
</dbReference>